<dbReference type="EMBL" id="UGPN01000001">
    <property type="protein sequence ID" value="STY58601.1"/>
    <property type="molecule type" value="Genomic_DNA"/>
</dbReference>
<dbReference type="AlphaFoldDB" id="A0A378MTK4"/>
<dbReference type="SUPFAM" id="SSF56059">
    <property type="entry name" value="Glutathione synthetase ATP-binding domain-like"/>
    <property type="match status" value="1"/>
</dbReference>
<name>A0A378MTK4_MANHA</name>
<proteinExistence type="predicted"/>
<reference evidence="2 3" key="1">
    <citation type="submission" date="2018-06" db="EMBL/GenBank/DDBJ databases">
        <authorList>
            <consortium name="Pathogen Informatics"/>
            <person name="Doyle S."/>
        </authorList>
    </citation>
    <scope>NUCLEOTIDE SEQUENCE [LARGE SCALE GENOMIC DNA]</scope>
    <source>
        <strain evidence="2 3">NCTC10638</strain>
    </source>
</reference>
<evidence type="ECO:0000259" key="1">
    <source>
        <dbReference type="Pfam" id="PF07478"/>
    </source>
</evidence>
<gene>
    <name evidence="2" type="primary">gshAB_3</name>
    <name evidence="2" type="ORF">NCTC10638_00023</name>
</gene>
<protein>
    <submittedName>
        <fullName evidence="2">Gamma-GCS-GS</fullName>
    </submittedName>
</protein>
<accession>A0A378MTK4</accession>
<dbReference type="Pfam" id="PF07478">
    <property type="entry name" value="Dala_Dala_lig_C"/>
    <property type="match status" value="1"/>
</dbReference>
<evidence type="ECO:0000313" key="3">
    <source>
        <dbReference type="Proteomes" id="UP000254802"/>
    </source>
</evidence>
<dbReference type="Proteomes" id="UP000254802">
    <property type="component" value="Unassembled WGS sequence"/>
</dbReference>
<evidence type="ECO:0000313" key="2">
    <source>
        <dbReference type="EMBL" id="STY58601.1"/>
    </source>
</evidence>
<dbReference type="GO" id="GO:0008716">
    <property type="term" value="F:D-alanine-D-alanine ligase activity"/>
    <property type="evidence" value="ECO:0007669"/>
    <property type="project" value="InterPro"/>
</dbReference>
<sequence length="142" mass="15862">MPKSVEFTNLEQAVAHYPLFEGKAVVIKPKSTNYGLGITIFQQAVKNREDFAKAVEIAFREDKEVMVEDYLVGTEYRFFVLGDETLAVLLRVPANVVGDGIHSVKELVERKNDDPLRGDGSRSPLKKIALGEIEQLQLKSKA</sequence>
<dbReference type="InterPro" id="IPR011095">
    <property type="entry name" value="Dala_Dala_lig_C"/>
</dbReference>
<dbReference type="Gene3D" id="3.30.470.20">
    <property type="entry name" value="ATP-grasp fold, B domain"/>
    <property type="match status" value="1"/>
</dbReference>
<feature type="domain" description="D-alanine--D-alanine ligase C-terminal" evidence="1">
    <location>
        <begin position="25"/>
        <end position="89"/>
    </location>
</feature>
<organism evidence="2 3">
    <name type="scientific">Mannheimia haemolytica</name>
    <name type="common">Pasteurella haemolytica</name>
    <dbReference type="NCBI Taxonomy" id="75985"/>
    <lineage>
        <taxon>Bacteria</taxon>
        <taxon>Pseudomonadati</taxon>
        <taxon>Pseudomonadota</taxon>
        <taxon>Gammaproteobacteria</taxon>
        <taxon>Pasteurellales</taxon>
        <taxon>Pasteurellaceae</taxon>
        <taxon>Mannheimia</taxon>
    </lineage>
</organism>